<evidence type="ECO:0000256" key="1">
    <source>
        <dbReference type="SAM" id="Phobius"/>
    </source>
</evidence>
<keyword evidence="1" id="KW-0812">Transmembrane</keyword>
<feature type="transmembrane region" description="Helical" evidence="1">
    <location>
        <begin position="224"/>
        <end position="241"/>
    </location>
</feature>
<keyword evidence="1" id="KW-0472">Membrane</keyword>
<keyword evidence="3" id="KW-1185">Reference proteome</keyword>
<evidence type="ECO:0008006" key="4">
    <source>
        <dbReference type="Google" id="ProtNLM"/>
    </source>
</evidence>
<evidence type="ECO:0000313" key="2">
    <source>
        <dbReference type="EMBL" id="NER13116.1"/>
    </source>
</evidence>
<feature type="transmembrane region" description="Helical" evidence="1">
    <location>
        <begin position="39"/>
        <end position="59"/>
    </location>
</feature>
<gene>
    <name evidence="2" type="ORF">GWK08_06675</name>
</gene>
<feature type="transmembrane region" description="Helical" evidence="1">
    <location>
        <begin position="151"/>
        <end position="171"/>
    </location>
</feature>
<name>A0A6P0URV9_9FLAO</name>
<accession>A0A6P0URV9</accession>
<keyword evidence="1" id="KW-1133">Transmembrane helix</keyword>
<feature type="transmembrane region" description="Helical" evidence="1">
    <location>
        <begin position="128"/>
        <end position="146"/>
    </location>
</feature>
<dbReference type="RefSeq" id="WP_163606118.1">
    <property type="nucleotide sequence ID" value="NZ_JAABOO010000001.1"/>
</dbReference>
<comment type="caution">
    <text evidence="2">The sequence shown here is derived from an EMBL/GenBank/DDBJ whole genome shotgun (WGS) entry which is preliminary data.</text>
</comment>
<sequence length="391" mass="45398">MIQEYTWNKLVPWFGNTILGIEGEISMNGRGSGDTTADYIQVLIMILISLLAALIWTILDRKRPSYNKLMKWGVIYVRYVLAYFMFVYGFVKVIKLQFSSPTLFRLLEPLGDFSPMGLAWTYMGYSDTYTFFAGACEVLAGLLLLFRRTQILGGLVAMGTMFNIFMMNMSYDIPVKLLSFHLFAFSVLIVCTDYKRLLNVFLLNKATEARKEEKLFKKARNNKIALGVKVLFVGYILFSLISSDIESMYQYGTKAPKPALYGIYDVEEFIINKDTLPPLMTDTIRWRKVVLNYEGSISIKKMDDSKRRYYGYRLSLDTTKHKMKLTSYRDSTDIIDLNYRKTDSINYVLNGIMSNSSGIDTLEIRMKRFDEKQFRLLSRGFNWINETPYNR</sequence>
<feature type="transmembrane region" description="Helical" evidence="1">
    <location>
        <begin position="177"/>
        <end position="203"/>
    </location>
</feature>
<feature type="transmembrane region" description="Helical" evidence="1">
    <location>
        <begin position="80"/>
        <end position="98"/>
    </location>
</feature>
<evidence type="ECO:0000313" key="3">
    <source>
        <dbReference type="Proteomes" id="UP000468581"/>
    </source>
</evidence>
<dbReference type="EMBL" id="JAABOO010000001">
    <property type="protein sequence ID" value="NER13116.1"/>
    <property type="molecule type" value="Genomic_DNA"/>
</dbReference>
<proteinExistence type="predicted"/>
<dbReference type="Proteomes" id="UP000468581">
    <property type="component" value="Unassembled WGS sequence"/>
</dbReference>
<reference evidence="2 3" key="1">
    <citation type="submission" date="2020-01" db="EMBL/GenBank/DDBJ databases">
        <title>Leptobacterium flavescens.</title>
        <authorList>
            <person name="Wang G."/>
        </authorList>
    </citation>
    <scope>NUCLEOTIDE SEQUENCE [LARGE SCALE GENOMIC DNA]</scope>
    <source>
        <strain evidence="2 3">KCTC 22160</strain>
    </source>
</reference>
<organism evidence="2 3">
    <name type="scientific">Leptobacterium flavescens</name>
    <dbReference type="NCBI Taxonomy" id="472055"/>
    <lineage>
        <taxon>Bacteria</taxon>
        <taxon>Pseudomonadati</taxon>
        <taxon>Bacteroidota</taxon>
        <taxon>Flavobacteriia</taxon>
        <taxon>Flavobacteriales</taxon>
        <taxon>Flavobacteriaceae</taxon>
        <taxon>Leptobacterium</taxon>
    </lineage>
</organism>
<dbReference type="AlphaFoldDB" id="A0A6P0URV9"/>
<protein>
    <recommendedName>
        <fullName evidence="4">DoxX family protein</fullName>
    </recommendedName>
</protein>